<dbReference type="AlphaFoldDB" id="A0A9X1Z9R1"/>
<dbReference type="Proteomes" id="UP001139293">
    <property type="component" value="Unassembled WGS sequence"/>
</dbReference>
<protein>
    <submittedName>
        <fullName evidence="1">Uncharacterized protein</fullName>
    </submittedName>
</protein>
<evidence type="ECO:0000313" key="2">
    <source>
        <dbReference type="Proteomes" id="UP001139293"/>
    </source>
</evidence>
<dbReference type="EMBL" id="JAKILB010000001">
    <property type="protein sequence ID" value="MCL1137007.1"/>
    <property type="molecule type" value="Genomic_DNA"/>
</dbReference>
<accession>A0A9X1Z9R1</accession>
<keyword evidence="2" id="KW-1185">Reference proteome</keyword>
<gene>
    <name evidence="1" type="ORF">L2740_00250</name>
</gene>
<dbReference type="RefSeq" id="WP_248947946.1">
    <property type="nucleotide sequence ID" value="NZ_JAKILB010000001.1"/>
</dbReference>
<comment type="caution">
    <text evidence="1">The sequence shown here is derived from an EMBL/GenBank/DDBJ whole genome shotgun (WGS) entry which is preliminary data.</text>
</comment>
<sequence length="102" mass="12174">MSMVSAKEFSDWLRLRFGDMNEGVALTRKDINQLTGRQNFSSEFVNDIHFELMRHNLAFVTDTSREHFYLVPINKQCWRDRLEQQFEKEIFCNIIPLNISSK</sequence>
<organism evidence="1 2">
    <name type="scientific">Shewanella pneumatophori</name>
    <dbReference type="NCBI Taxonomy" id="314092"/>
    <lineage>
        <taxon>Bacteria</taxon>
        <taxon>Pseudomonadati</taxon>
        <taxon>Pseudomonadota</taxon>
        <taxon>Gammaproteobacteria</taxon>
        <taxon>Alteromonadales</taxon>
        <taxon>Shewanellaceae</taxon>
        <taxon>Shewanella</taxon>
    </lineage>
</organism>
<proteinExistence type="predicted"/>
<name>A0A9X1Z9R1_9GAMM</name>
<evidence type="ECO:0000313" key="1">
    <source>
        <dbReference type="EMBL" id="MCL1137007.1"/>
    </source>
</evidence>
<reference evidence="1" key="1">
    <citation type="submission" date="2022-01" db="EMBL/GenBank/DDBJ databases">
        <title>Whole genome-based taxonomy of the Shewanellaceae.</title>
        <authorList>
            <person name="Martin-Rodriguez A.J."/>
        </authorList>
    </citation>
    <scope>NUCLEOTIDE SEQUENCE</scope>
    <source>
        <strain evidence="1">KCTC 23973</strain>
    </source>
</reference>